<dbReference type="HAMAP" id="MF_02057">
    <property type="entry name" value="tRNA_methyltr_CmoM"/>
    <property type="match status" value="1"/>
</dbReference>
<comment type="catalytic activity">
    <reaction evidence="1">
        <text>5-carboxymethoxyuridine(34) in tRNA + S-adenosyl-L-methionine = 5-methoxycarbonylmethoxyuridine(34) in tRNA + S-adenosyl-L-homocysteine</text>
        <dbReference type="Rhea" id="RHEA:54080"/>
        <dbReference type="Rhea" id="RHEA-COMP:13383"/>
        <dbReference type="Rhea" id="RHEA-COMP:13781"/>
        <dbReference type="ChEBI" id="CHEBI:57856"/>
        <dbReference type="ChEBI" id="CHEBI:59789"/>
        <dbReference type="ChEBI" id="CHEBI:136879"/>
        <dbReference type="ChEBI" id="CHEBI:138053"/>
    </reaction>
</comment>
<dbReference type="SUPFAM" id="SSF53335">
    <property type="entry name" value="S-adenosyl-L-methionine-dependent methyltransferases"/>
    <property type="match status" value="1"/>
</dbReference>
<comment type="caution">
    <text evidence="4">The sequence shown here is derived from an EMBL/GenBank/DDBJ whole genome shotgun (WGS) entry which is preliminary data.</text>
</comment>
<feature type="binding site" evidence="1">
    <location>
        <position position="120"/>
    </location>
    <ligand>
        <name>S-adenosyl-L-methionine</name>
        <dbReference type="ChEBI" id="CHEBI:59789"/>
    </ligand>
</feature>
<dbReference type="InterPro" id="IPR033664">
    <property type="entry name" value="Cmo5U_methylTrfase"/>
</dbReference>
<dbReference type="CDD" id="cd02440">
    <property type="entry name" value="AdoMet_MTases"/>
    <property type="match status" value="1"/>
</dbReference>
<keyword evidence="5" id="KW-1185">Reference proteome</keyword>
<feature type="binding site" evidence="1">
    <location>
        <position position="76"/>
    </location>
    <ligand>
        <name>S-adenosyl-L-methionine</name>
        <dbReference type="ChEBI" id="CHEBI:59789"/>
    </ligand>
</feature>
<comment type="function">
    <text evidence="1">Catalyzes the methylation of 5-carboxymethoxyuridine (cmo5U) to form 5-methoxycarbonylmethoxyuridine (mcmo5U) at position 34 in tRNAs.</text>
</comment>
<evidence type="ECO:0000259" key="3">
    <source>
        <dbReference type="Pfam" id="PF08241"/>
    </source>
</evidence>
<dbReference type="AlphaFoldDB" id="A0A9X3IRI8"/>
<dbReference type="Proteomes" id="UP001150830">
    <property type="component" value="Unassembled WGS sequence"/>
</dbReference>
<organism evidence="4 5">
    <name type="scientific">Parathalassolituus penaei</name>
    <dbReference type="NCBI Taxonomy" id="2997323"/>
    <lineage>
        <taxon>Bacteria</taxon>
        <taxon>Pseudomonadati</taxon>
        <taxon>Pseudomonadota</taxon>
        <taxon>Gammaproteobacteria</taxon>
        <taxon>Oceanospirillales</taxon>
        <taxon>Oceanospirillaceae</taxon>
        <taxon>Parathalassolituus</taxon>
    </lineage>
</organism>
<keyword evidence="1" id="KW-0808">Transferase</keyword>
<feature type="binding site" evidence="1">
    <location>
        <begin position="55"/>
        <end position="56"/>
    </location>
    <ligand>
        <name>S-adenosyl-L-methionine</name>
        <dbReference type="ChEBI" id="CHEBI:59789"/>
    </ligand>
</feature>
<dbReference type="GO" id="GO:0006400">
    <property type="term" value="P:tRNA modification"/>
    <property type="evidence" value="ECO:0007669"/>
    <property type="project" value="UniProtKB-UniRule"/>
</dbReference>
<gene>
    <name evidence="1" type="primary">cmoM</name>
    <name evidence="4" type="ORF">OUO13_01660</name>
</gene>
<comment type="caution">
    <text evidence="1">Lacks conserved residue(s) required for the propagation of feature annotation.</text>
</comment>
<evidence type="ECO:0000313" key="4">
    <source>
        <dbReference type="EMBL" id="MCY0963894.1"/>
    </source>
</evidence>
<dbReference type="RefSeq" id="WP_283172112.1">
    <property type="nucleotide sequence ID" value="NZ_JAPNOA010000006.1"/>
</dbReference>
<dbReference type="PANTHER" id="PTHR43861">
    <property type="entry name" value="TRANS-ACONITATE 2-METHYLTRANSFERASE-RELATED"/>
    <property type="match status" value="1"/>
</dbReference>
<dbReference type="GO" id="GO:0032259">
    <property type="term" value="P:methylation"/>
    <property type="evidence" value="ECO:0007669"/>
    <property type="project" value="UniProtKB-KW"/>
</dbReference>
<feature type="domain" description="Methyltransferase type 11" evidence="3">
    <location>
        <begin position="53"/>
        <end position="147"/>
    </location>
</feature>
<dbReference type="GO" id="GO:0008757">
    <property type="term" value="F:S-adenosylmethionine-dependent methyltransferase activity"/>
    <property type="evidence" value="ECO:0007669"/>
    <property type="project" value="InterPro"/>
</dbReference>
<accession>A0A9X3IRI8</accession>
<keyword evidence="1" id="KW-0819">tRNA processing</keyword>
<reference evidence="4" key="1">
    <citation type="submission" date="2022-11" db="EMBL/GenBank/DDBJ databases">
        <title>Parathalassolutuus dongxingensis gen. nov., sp. nov., a novel member of family Oceanospirillaceae isolated from a coastal shrimp pond in Guangxi, China.</title>
        <authorList>
            <person name="Chen H."/>
        </authorList>
    </citation>
    <scope>NUCLEOTIDE SEQUENCE</scope>
    <source>
        <strain evidence="4">G-43</strain>
    </source>
</reference>
<dbReference type="EMBL" id="JAPNOA010000006">
    <property type="protein sequence ID" value="MCY0963894.1"/>
    <property type="molecule type" value="Genomic_DNA"/>
</dbReference>
<evidence type="ECO:0000256" key="2">
    <source>
        <dbReference type="SAM" id="MobiDB-lite"/>
    </source>
</evidence>
<protein>
    <recommendedName>
        <fullName evidence="1">tRNA 5-carboxymethoxyuridine methyltransferase</fullName>
        <ecNumber evidence="1">2.1.1.-</ecNumber>
    </recommendedName>
    <alternativeName>
        <fullName evidence="1">cmo5U methyltransferase</fullName>
    </alternativeName>
</protein>
<dbReference type="EC" id="2.1.1.-" evidence="1"/>
<dbReference type="InterPro" id="IPR013216">
    <property type="entry name" value="Methyltransf_11"/>
</dbReference>
<dbReference type="Pfam" id="PF08241">
    <property type="entry name" value="Methyltransf_11"/>
    <property type="match status" value="1"/>
</dbReference>
<comment type="similarity">
    <text evidence="1">Belongs to the class I-like SAM-binding methyltransferase superfamily. CmoM family.</text>
</comment>
<evidence type="ECO:0000313" key="5">
    <source>
        <dbReference type="Proteomes" id="UP001150830"/>
    </source>
</evidence>
<dbReference type="Gene3D" id="3.40.50.150">
    <property type="entry name" value="Vaccinia Virus protein VP39"/>
    <property type="match status" value="1"/>
</dbReference>
<feature type="binding site" evidence="1">
    <location>
        <position position="31"/>
    </location>
    <ligand>
        <name>S-adenosyl-L-methionine</name>
        <dbReference type="ChEBI" id="CHEBI:59789"/>
    </ligand>
</feature>
<name>A0A9X3IRI8_9GAMM</name>
<feature type="region of interest" description="Disordered" evidence="2">
    <location>
        <begin position="161"/>
        <end position="185"/>
    </location>
</feature>
<dbReference type="GO" id="GO:0097697">
    <property type="term" value="F:tRNA (5-carboxymethoxyuridine(34)-5-O)-methyltransferase activity"/>
    <property type="evidence" value="ECO:0007669"/>
    <property type="project" value="UniProtKB-UniRule"/>
</dbReference>
<keyword evidence="1" id="KW-0949">S-adenosyl-L-methionine</keyword>
<evidence type="ECO:0000256" key="1">
    <source>
        <dbReference type="HAMAP-Rule" id="MF_02057"/>
    </source>
</evidence>
<sequence length="259" mass="29081">MNNPLRPDRNFDDLSDRFRRTIYETPRGQLRLAALRADFATFAGSMESLLVRDLGGGQGQYALELAQQGARVELCDISSEMLAAASANFAEAGLPLSAACCPIQQAHEHFAGQADVVMNHAVLEWLEQPFNVIPQIAGHVRDGGLLSLMFYNLHGHRWRQLMNGNPEDPEGANPKLRDQGNAPQHPLDHEAVMASLQELGFEILQWRGIRCIHDHMPQKVRERIGYERLESADLTWGIQDPYRQLGRYIHVLARKSAAK</sequence>
<proteinExistence type="inferred from homology"/>
<dbReference type="InterPro" id="IPR029063">
    <property type="entry name" value="SAM-dependent_MTases_sf"/>
</dbReference>
<keyword evidence="1 4" id="KW-0489">Methyltransferase</keyword>